<dbReference type="PANTHER" id="PTHR43540">
    <property type="entry name" value="PEROXYUREIDOACRYLATE/UREIDOACRYLATE AMIDOHYDROLASE-RELATED"/>
    <property type="match status" value="1"/>
</dbReference>
<dbReference type="RefSeq" id="WP_337707338.1">
    <property type="nucleotide sequence ID" value="NZ_JBBEGM010000025.1"/>
</dbReference>
<dbReference type="CDD" id="cd00431">
    <property type="entry name" value="cysteine_hydrolases"/>
    <property type="match status" value="1"/>
</dbReference>
<accession>A0ABU8MG40</accession>
<evidence type="ECO:0000259" key="2">
    <source>
        <dbReference type="Pfam" id="PF00857"/>
    </source>
</evidence>
<dbReference type="Pfam" id="PF00857">
    <property type="entry name" value="Isochorismatase"/>
    <property type="match status" value="1"/>
</dbReference>
<keyword evidence="4" id="KW-1185">Reference proteome</keyword>
<sequence length="197" mass="21483">MSDTRPRYGDAAIDIQSAVLVVVDVQNGFVTPNSDPVVAPIVELVDRWQRAGGATVFTRYLNYEGSPFERLIHWSKLQTSPETDFDPRLAPYTEKSGAHRVDKTIYSLFSEEGTALVESQGWSDLLICGIATESCVLKTAVDAFELGLRPWVLSDAVASHAGEFAHDAGLLVASRFIGRDQVVTSADALERLQLTVG</sequence>
<dbReference type="Gene3D" id="3.40.50.850">
    <property type="entry name" value="Isochorismatase-like"/>
    <property type="match status" value="1"/>
</dbReference>
<protein>
    <submittedName>
        <fullName evidence="3">Isochorismatase family cysteine hydrolase</fullName>
        <ecNumber evidence="3">3.-.-.-</ecNumber>
    </submittedName>
</protein>
<dbReference type="SUPFAM" id="SSF52499">
    <property type="entry name" value="Isochorismatase-like hydrolases"/>
    <property type="match status" value="1"/>
</dbReference>
<evidence type="ECO:0000313" key="3">
    <source>
        <dbReference type="EMBL" id="MEJ2865956.1"/>
    </source>
</evidence>
<proteinExistence type="predicted"/>
<evidence type="ECO:0000256" key="1">
    <source>
        <dbReference type="ARBA" id="ARBA00022801"/>
    </source>
</evidence>
<dbReference type="InterPro" id="IPR050272">
    <property type="entry name" value="Isochorismatase-like_hydrls"/>
</dbReference>
<dbReference type="InterPro" id="IPR036380">
    <property type="entry name" value="Isochorismatase-like_sf"/>
</dbReference>
<dbReference type="EC" id="3.-.-.-" evidence="3"/>
<name>A0ABU8MG40_9PSEU</name>
<dbReference type="InterPro" id="IPR000868">
    <property type="entry name" value="Isochorismatase-like_dom"/>
</dbReference>
<dbReference type="GO" id="GO:0016787">
    <property type="term" value="F:hydrolase activity"/>
    <property type="evidence" value="ECO:0007669"/>
    <property type="project" value="UniProtKB-KW"/>
</dbReference>
<dbReference type="Proteomes" id="UP001369736">
    <property type="component" value="Unassembled WGS sequence"/>
</dbReference>
<dbReference type="EMBL" id="JBBEGM010000025">
    <property type="protein sequence ID" value="MEJ2865956.1"/>
    <property type="molecule type" value="Genomic_DNA"/>
</dbReference>
<dbReference type="PANTHER" id="PTHR43540:SF6">
    <property type="entry name" value="ISOCHORISMATASE-LIKE DOMAIN-CONTAINING PROTEIN"/>
    <property type="match status" value="1"/>
</dbReference>
<reference evidence="3 4" key="1">
    <citation type="submission" date="2024-03" db="EMBL/GenBank/DDBJ databases">
        <title>Actinomycetospora sp. OC33-EN07, a novel actinomycete isolated from wild orchid (Aerides multiflora).</title>
        <authorList>
            <person name="Suriyachadkun C."/>
        </authorList>
    </citation>
    <scope>NUCLEOTIDE SEQUENCE [LARGE SCALE GENOMIC DNA]</scope>
    <source>
        <strain evidence="3 4">OC33-EN07</strain>
    </source>
</reference>
<feature type="domain" description="Isochorismatase-like" evidence="2">
    <location>
        <begin position="19"/>
        <end position="173"/>
    </location>
</feature>
<gene>
    <name evidence="3" type="ORF">WCD58_32725</name>
</gene>
<keyword evidence="1 3" id="KW-0378">Hydrolase</keyword>
<organism evidence="3 4">
    <name type="scientific">Actinomycetospora flava</name>
    <dbReference type="NCBI Taxonomy" id="3129232"/>
    <lineage>
        <taxon>Bacteria</taxon>
        <taxon>Bacillati</taxon>
        <taxon>Actinomycetota</taxon>
        <taxon>Actinomycetes</taxon>
        <taxon>Pseudonocardiales</taxon>
        <taxon>Pseudonocardiaceae</taxon>
        <taxon>Actinomycetospora</taxon>
    </lineage>
</organism>
<evidence type="ECO:0000313" key="4">
    <source>
        <dbReference type="Proteomes" id="UP001369736"/>
    </source>
</evidence>
<comment type="caution">
    <text evidence="3">The sequence shown here is derived from an EMBL/GenBank/DDBJ whole genome shotgun (WGS) entry which is preliminary data.</text>
</comment>